<evidence type="ECO:0000256" key="5">
    <source>
        <dbReference type="ARBA" id="ARBA00022870"/>
    </source>
</evidence>
<name>D3GGL5_9RHAB</name>
<evidence type="ECO:0000256" key="6">
    <source>
        <dbReference type="ARBA" id="ARBA00023136"/>
    </source>
</evidence>
<feature type="compositionally biased region" description="Basic residues" evidence="8">
    <location>
        <begin position="1"/>
        <end position="10"/>
    </location>
</feature>
<keyword evidence="4" id="KW-0946">Virion</keyword>
<keyword evidence="10" id="KW-1185">Reference proteome</keyword>
<accession>D3GGL5</accession>
<comment type="subcellular location">
    <subcellularLocation>
        <location evidence="2">Host endomembrane system</location>
        <topology evidence="2">Peripheral membrane protein</topology>
    </subcellularLocation>
    <subcellularLocation>
        <location evidence="1">Virion</location>
    </subcellularLocation>
</comment>
<evidence type="ECO:0000313" key="9">
    <source>
        <dbReference type="EMBL" id="ACX83606.1"/>
    </source>
</evidence>
<sequence length="204" mass="23427">MLAHIKKYAKPRSSNSSTGSDTQALWVYQPQQPTEVPFLPETPSAPPIEPRYGPKCFHFEGELEIYTKHAFRSLSELEGVVDSFFDQYNGSYILREPVFLLHGMMSYHVGMRELSTQARKYCSKVGEIISMDLTEDQYTAATSYVYKASYKTRRYGSDFNITICYSLQKSTRRGTPFEIIWNQPMGNGQNPPSLQHWKELIQGN</sequence>
<evidence type="ECO:0000256" key="4">
    <source>
        <dbReference type="ARBA" id="ARBA00022844"/>
    </source>
</evidence>
<dbReference type="GeneID" id="8888116"/>
<evidence type="ECO:0000256" key="8">
    <source>
        <dbReference type="SAM" id="MobiDB-lite"/>
    </source>
</evidence>
<keyword evidence="6" id="KW-0472">Membrane</keyword>
<reference evidence="9 10" key="1">
    <citation type="journal article" date="2010" name="Virology">
        <title>Ngaingan virus, a macropod-associated rhabdovirus, contains a second glycoprotein gene and seven novel open reading frames.</title>
        <authorList>
            <person name="Gubala A."/>
            <person name="Davis S."/>
            <person name="Weir R."/>
            <person name="Melville L."/>
            <person name="Cowled C."/>
            <person name="Walker P."/>
            <person name="Boyle D."/>
        </authorList>
    </citation>
    <scope>NUCLEOTIDE SEQUENCE [LARGE SCALE GENOMIC DNA]</scope>
    <source>
        <strain evidence="9">MRM14556</strain>
    </source>
</reference>
<proteinExistence type="predicted"/>
<dbReference type="GO" id="GO:0039660">
    <property type="term" value="F:structural constituent of virion"/>
    <property type="evidence" value="ECO:0007669"/>
    <property type="project" value="UniProtKB-KW"/>
</dbReference>
<evidence type="ECO:0000256" key="7">
    <source>
        <dbReference type="ARBA" id="ARBA00023311"/>
    </source>
</evidence>
<protein>
    <recommendedName>
        <fullName evidence="3">Matrix protein</fullName>
    </recommendedName>
</protein>
<dbReference type="KEGG" id="vg:8888116"/>
<dbReference type="GO" id="GO:0019031">
    <property type="term" value="C:viral envelope"/>
    <property type="evidence" value="ECO:0007669"/>
    <property type="project" value="InterPro"/>
</dbReference>
<dbReference type="RefSeq" id="YP_003518287.1">
    <property type="nucleotide sequence ID" value="NC_013955.1"/>
</dbReference>
<dbReference type="Proteomes" id="UP000154509">
    <property type="component" value="Segment"/>
</dbReference>
<evidence type="ECO:0000256" key="3">
    <source>
        <dbReference type="ARBA" id="ARBA00017678"/>
    </source>
</evidence>
<evidence type="ECO:0000256" key="1">
    <source>
        <dbReference type="ARBA" id="ARBA00004328"/>
    </source>
</evidence>
<gene>
    <name evidence="9" type="primary">M</name>
</gene>
<evidence type="ECO:0000256" key="2">
    <source>
        <dbReference type="ARBA" id="ARBA00004531"/>
    </source>
</evidence>
<dbReference type="InterPro" id="IPR009397">
    <property type="entry name" value="Vesiculo_matrix"/>
</dbReference>
<keyword evidence="7" id="KW-0468">Viral matrix protein</keyword>
<dbReference type="OrthoDB" id="15843at10239"/>
<evidence type="ECO:0000313" key="10">
    <source>
        <dbReference type="Proteomes" id="UP000154509"/>
    </source>
</evidence>
<dbReference type="EMBL" id="FJ715959">
    <property type="protein sequence ID" value="ACX83606.1"/>
    <property type="molecule type" value="Viral_cRNA"/>
</dbReference>
<feature type="region of interest" description="Disordered" evidence="8">
    <location>
        <begin position="1"/>
        <end position="23"/>
    </location>
</feature>
<dbReference type="GO" id="GO:0033645">
    <property type="term" value="C:host cell endomembrane system"/>
    <property type="evidence" value="ECO:0007669"/>
    <property type="project" value="UniProtKB-SubCell"/>
</dbReference>
<feature type="compositionally biased region" description="Polar residues" evidence="8">
    <location>
        <begin position="12"/>
        <end position="23"/>
    </location>
</feature>
<keyword evidence="5" id="KW-1043">Host membrane</keyword>
<dbReference type="Pfam" id="PF06326">
    <property type="entry name" value="Vesiculo_matrix"/>
    <property type="match status" value="1"/>
</dbReference>
<organism evidence="9 10">
    <name type="scientific">Hapavirus ngaingan</name>
    <dbReference type="NCBI Taxonomy" id="1972623"/>
    <lineage>
        <taxon>Viruses</taxon>
        <taxon>Riboviria</taxon>
        <taxon>Orthornavirae</taxon>
        <taxon>Negarnaviricota</taxon>
        <taxon>Haploviricotina</taxon>
        <taxon>Monjiviricetes</taxon>
        <taxon>Mononegavirales</taxon>
        <taxon>Rhabdoviridae</taxon>
        <taxon>Alpharhabdovirinae</taxon>
        <taxon>Hapavirus</taxon>
    </lineage>
</organism>